<protein>
    <recommendedName>
        <fullName evidence="6">Basement membrane-specific heparan sulfate proteoglycan core protein</fullName>
    </recommendedName>
</protein>
<dbReference type="PROSITE" id="PS50026">
    <property type="entry name" value="EGF_3"/>
    <property type="match status" value="2"/>
</dbReference>
<dbReference type="CDD" id="cd00054">
    <property type="entry name" value="EGF_CA"/>
    <property type="match status" value="2"/>
</dbReference>
<dbReference type="PROSITE" id="PS00022">
    <property type="entry name" value="EGF_1"/>
    <property type="match status" value="2"/>
</dbReference>
<dbReference type="Pfam" id="PF00008">
    <property type="entry name" value="EGF"/>
    <property type="match status" value="2"/>
</dbReference>
<dbReference type="SMART" id="SM00181">
    <property type="entry name" value="EGF"/>
    <property type="match status" value="2"/>
</dbReference>
<dbReference type="GO" id="GO:0005509">
    <property type="term" value="F:calcium ion binding"/>
    <property type="evidence" value="ECO:0007669"/>
    <property type="project" value="InterPro"/>
</dbReference>
<evidence type="ECO:0000259" key="3">
    <source>
        <dbReference type="PROSITE" id="PS50025"/>
    </source>
</evidence>
<dbReference type="InterPro" id="IPR001881">
    <property type="entry name" value="EGF-like_Ca-bd_dom"/>
</dbReference>
<dbReference type="InterPro" id="IPR013320">
    <property type="entry name" value="ConA-like_dom_sf"/>
</dbReference>
<evidence type="ECO:0000259" key="4">
    <source>
        <dbReference type="PROSITE" id="PS50026"/>
    </source>
</evidence>
<dbReference type="InterPro" id="IPR001791">
    <property type="entry name" value="Laminin_G"/>
</dbReference>
<dbReference type="InterPro" id="IPR050372">
    <property type="entry name" value="Neurexin-related_CASP"/>
</dbReference>
<evidence type="ECO:0000256" key="1">
    <source>
        <dbReference type="ARBA" id="ARBA00023157"/>
    </source>
</evidence>
<feature type="domain" description="EGF-like" evidence="4">
    <location>
        <begin position="140"/>
        <end position="177"/>
    </location>
</feature>
<dbReference type="CDD" id="cd00110">
    <property type="entry name" value="LamG"/>
    <property type="match status" value="2"/>
</dbReference>
<evidence type="ECO:0008006" key="6">
    <source>
        <dbReference type="Google" id="ProtNLM"/>
    </source>
</evidence>
<feature type="disulfide bond" evidence="2">
    <location>
        <begin position="167"/>
        <end position="176"/>
    </location>
</feature>
<name>A0A0B7AVZ7_9EUPU</name>
<gene>
    <name evidence="5" type="primary">ORF140426</name>
</gene>
<dbReference type="SMART" id="SM00179">
    <property type="entry name" value="EGF_CA"/>
    <property type="match status" value="2"/>
</dbReference>
<dbReference type="Gene3D" id="2.10.25.10">
    <property type="entry name" value="Laminin"/>
    <property type="match status" value="2"/>
</dbReference>
<keyword evidence="1 2" id="KW-1015">Disulfide bond</keyword>
<dbReference type="Pfam" id="PF00054">
    <property type="entry name" value="Laminin_G_1"/>
    <property type="match status" value="1"/>
</dbReference>
<proteinExistence type="predicted"/>
<keyword evidence="2" id="KW-0245">EGF-like domain</keyword>
<dbReference type="PANTHER" id="PTHR15036:SF85">
    <property type="entry name" value="SP2353, ISOFORM A"/>
    <property type="match status" value="1"/>
</dbReference>
<reference evidence="5" key="1">
    <citation type="submission" date="2014-12" db="EMBL/GenBank/DDBJ databases">
        <title>Insight into the proteome of Arion vulgaris.</title>
        <authorList>
            <person name="Aradska J."/>
            <person name="Bulat T."/>
            <person name="Smidak R."/>
            <person name="Sarate P."/>
            <person name="Gangsoo J."/>
            <person name="Sialana F."/>
            <person name="Bilban M."/>
            <person name="Lubec G."/>
        </authorList>
    </citation>
    <scope>NUCLEOTIDE SEQUENCE</scope>
    <source>
        <tissue evidence="5">Skin</tissue>
    </source>
</reference>
<dbReference type="PROSITE" id="PS50025">
    <property type="entry name" value="LAM_G_DOMAIN"/>
    <property type="match status" value="2"/>
</dbReference>
<dbReference type="PROSITE" id="PS01186">
    <property type="entry name" value="EGF_2"/>
    <property type="match status" value="1"/>
</dbReference>
<organism evidence="5">
    <name type="scientific">Arion vulgaris</name>
    <dbReference type="NCBI Taxonomy" id="1028688"/>
    <lineage>
        <taxon>Eukaryota</taxon>
        <taxon>Metazoa</taxon>
        <taxon>Spiralia</taxon>
        <taxon>Lophotrochozoa</taxon>
        <taxon>Mollusca</taxon>
        <taxon>Gastropoda</taxon>
        <taxon>Heterobranchia</taxon>
        <taxon>Euthyneura</taxon>
        <taxon>Panpulmonata</taxon>
        <taxon>Eupulmonata</taxon>
        <taxon>Stylommatophora</taxon>
        <taxon>Helicina</taxon>
        <taxon>Arionoidea</taxon>
        <taxon>Arionidae</taxon>
        <taxon>Arion</taxon>
    </lineage>
</organism>
<evidence type="ECO:0000313" key="5">
    <source>
        <dbReference type="EMBL" id="CEK84060.1"/>
    </source>
</evidence>
<dbReference type="Pfam" id="PF02210">
    <property type="entry name" value="Laminin_G_2"/>
    <property type="match status" value="1"/>
</dbReference>
<sequence length="366" mass="40023">MLVVNDDEPVNVQVEPNDRLLFPRLDRGDVIRGTTSGDRTIGLNLERPLYLGGVDPFETINPNAGTSDGFVGCIGELKVGDKTTQLFEDALESLNIEDCGDRRLCERRPCHNNARCIDVSPTEYRCLCTPQFTGTDCKTEINVCVTHQPCQNGGRCVVVGSSYRCDCPVPWIGNNCHLQASISTNINVDGNGYAEFHKERFPHPRRSAAEIISLTITTTHSDGLFFWQGQQPGEQGGKDYLALALKDGYVQFGYELGSGAALIQSSETVDDGFPHRVVVERLGRNGSVSIDNRTPVIGESRGSLQVLNVPGNIFFGGVPDLNRYTNALFRENFAGCLSDVKLQNNLLDFGTDAVKGFNIEPCSPSL</sequence>
<dbReference type="PANTHER" id="PTHR15036">
    <property type="entry name" value="PIKACHURIN-LIKE PROTEIN"/>
    <property type="match status" value="1"/>
</dbReference>
<dbReference type="AlphaFoldDB" id="A0A0B7AVZ7"/>
<dbReference type="SUPFAM" id="SSF49899">
    <property type="entry name" value="Concanavalin A-like lectins/glucanases"/>
    <property type="match status" value="2"/>
</dbReference>
<accession>A0A0B7AVZ7</accession>
<dbReference type="Gene3D" id="2.60.120.200">
    <property type="match status" value="2"/>
</dbReference>
<feature type="domain" description="EGF-like" evidence="4">
    <location>
        <begin position="101"/>
        <end position="138"/>
    </location>
</feature>
<dbReference type="SUPFAM" id="SSF57196">
    <property type="entry name" value="EGF/Laminin"/>
    <property type="match status" value="1"/>
</dbReference>
<dbReference type="SMART" id="SM00282">
    <property type="entry name" value="LamG"/>
    <property type="match status" value="1"/>
</dbReference>
<dbReference type="InterPro" id="IPR000742">
    <property type="entry name" value="EGF"/>
</dbReference>
<evidence type="ECO:0000256" key="2">
    <source>
        <dbReference type="PROSITE-ProRule" id="PRU00076"/>
    </source>
</evidence>
<feature type="domain" description="Laminin G" evidence="3">
    <location>
        <begin position="1"/>
        <end position="105"/>
    </location>
</feature>
<dbReference type="GO" id="GO:0016020">
    <property type="term" value="C:membrane"/>
    <property type="evidence" value="ECO:0007669"/>
    <property type="project" value="UniProtKB-SubCell"/>
</dbReference>
<feature type="domain" description="Laminin G" evidence="3">
    <location>
        <begin position="183"/>
        <end position="362"/>
    </location>
</feature>
<comment type="caution">
    <text evidence="2">Lacks conserved residue(s) required for the propagation of feature annotation.</text>
</comment>
<dbReference type="EMBL" id="HACG01037195">
    <property type="protein sequence ID" value="CEK84060.1"/>
    <property type="molecule type" value="Transcribed_RNA"/>
</dbReference>
<feature type="disulfide bond" evidence="2">
    <location>
        <begin position="128"/>
        <end position="137"/>
    </location>
</feature>